<organism evidence="3 4">
    <name type="scientific">Cutaneotrichosporon cavernicola</name>
    <dbReference type="NCBI Taxonomy" id="279322"/>
    <lineage>
        <taxon>Eukaryota</taxon>
        <taxon>Fungi</taxon>
        <taxon>Dikarya</taxon>
        <taxon>Basidiomycota</taxon>
        <taxon>Agaricomycotina</taxon>
        <taxon>Tremellomycetes</taxon>
        <taxon>Trichosporonales</taxon>
        <taxon>Trichosporonaceae</taxon>
        <taxon>Cutaneotrichosporon</taxon>
    </lineage>
</organism>
<evidence type="ECO:0008006" key="5">
    <source>
        <dbReference type="Google" id="ProtNLM"/>
    </source>
</evidence>
<accession>A0AA48IDI9</accession>
<evidence type="ECO:0000313" key="3">
    <source>
        <dbReference type="EMBL" id="BEI87778.1"/>
    </source>
</evidence>
<feature type="region of interest" description="Disordered" evidence="2">
    <location>
        <begin position="370"/>
        <end position="434"/>
    </location>
</feature>
<gene>
    <name evidence="3" type="ORF">CcaverHIS019_0104960</name>
</gene>
<dbReference type="PANTHER" id="PTHR16038">
    <property type="entry name" value="NOP SEVEN ASSOCIATED PROTEIN 1"/>
    <property type="match status" value="1"/>
</dbReference>
<reference evidence="3" key="1">
    <citation type="journal article" date="2023" name="BMC Genomics">
        <title>Chromosome-level genome assemblies of Cutaneotrichosporon spp. (Trichosporonales, Basidiomycota) reveal imbalanced evolution between nucleotide sequences and chromosome synteny.</title>
        <authorList>
            <person name="Kobayashi Y."/>
            <person name="Kayamori A."/>
            <person name="Aoki K."/>
            <person name="Shiwa Y."/>
            <person name="Matsutani M."/>
            <person name="Fujita N."/>
            <person name="Sugita T."/>
            <person name="Iwasaki W."/>
            <person name="Tanaka N."/>
            <person name="Takashima M."/>
        </authorList>
    </citation>
    <scope>NUCLEOTIDE SEQUENCE</scope>
    <source>
        <strain evidence="3">HIS019</strain>
    </source>
</reference>
<sequence length="434" mass="46004">MATYRTADFWAPALHANTLLQLSVPEGERNPIVRPLPIKHGEHAAVGVVKRMLRMGDELLVADDGFRMSSLSLPTDEASVPIVTSQSTHAVPSRGTSIWTGLASLSDSSAVSSLSTGRLTLYNNSAEAAGTRKLGAPVLTLSTPDAGGAFAVGGKELEIGVFDPERTFASSSTKASPKDLYEGEVWRAKNVPHNNLQLRVPVHHLCSSYLPGSTTGIVTGTKGGTVRRYDTRQRKPASDWKVAREGSVAALAPSRLEDNTVWFADHSNLLGALDLRTGKLLYSVPGLAATPHALLPLPTGAGWMGPTIGREQVAGLATVSSDATLRVCGVTPAPSEAPKGNWGSGKKASVMASVGGVGVGTFVFNGFGSGKDVVEKKENGEEEESDEDAEVGEDEEEEMWEGMGEVGEGDDSDDSDEEDEEESDEEQPPRKRRK</sequence>
<keyword evidence="4" id="KW-1185">Reference proteome</keyword>
<dbReference type="Proteomes" id="UP001233271">
    <property type="component" value="Chromosome 1"/>
</dbReference>
<dbReference type="AlphaFoldDB" id="A0AA48IDI9"/>
<evidence type="ECO:0000256" key="2">
    <source>
        <dbReference type="SAM" id="MobiDB-lite"/>
    </source>
</evidence>
<dbReference type="SUPFAM" id="SSF50998">
    <property type="entry name" value="Quinoprotein alcohol dehydrogenase-like"/>
    <property type="match status" value="1"/>
</dbReference>
<evidence type="ECO:0000313" key="4">
    <source>
        <dbReference type="Proteomes" id="UP001233271"/>
    </source>
</evidence>
<dbReference type="Gene3D" id="2.130.10.10">
    <property type="entry name" value="YVTN repeat-like/Quinoprotein amine dehydrogenase"/>
    <property type="match status" value="1"/>
</dbReference>
<evidence type="ECO:0000256" key="1">
    <source>
        <dbReference type="ARBA" id="ARBA00011187"/>
    </source>
</evidence>
<dbReference type="EMBL" id="AP028212">
    <property type="protein sequence ID" value="BEI87778.1"/>
    <property type="molecule type" value="Genomic_DNA"/>
</dbReference>
<dbReference type="GO" id="GO:0042273">
    <property type="term" value="P:ribosomal large subunit biogenesis"/>
    <property type="evidence" value="ECO:0007669"/>
    <property type="project" value="InterPro"/>
</dbReference>
<comment type="subunit">
    <text evidence="1">Component of the pre-66S ribosomal particle.</text>
</comment>
<dbReference type="KEGG" id="ccac:CcaHIS019_0104960"/>
<dbReference type="InterPro" id="IPR011047">
    <property type="entry name" value="Quinoprotein_ADH-like_sf"/>
</dbReference>
<name>A0AA48IDI9_9TREE</name>
<dbReference type="InterPro" id="IPR037379">
    <property type="entry name" value="WDR74/Nsa1"/>
</dbReference>
<dbReference type="RefSeq" id="XP_060453044.1">
    <property type="nucleotide sequence ID" value="XM_060600966.1"/>
</dbReference>
<dbReference type="InterPro" id="IPR015943">
    <property type="entry name" value="WD40/YVTN_repeat-like_dom_sf"/>
</dbReference>
<proteinExistence type="predicted"/>
<dbReference type="GeneID" id="85491649"/>
<dbReference type="GO" id="GO:0005730">
    <property type="term" value="C:nucleolus"/>
    <property type="evidence" value="ECO:0007669"/>
    <property type="project" value="InterPro"/>
</dbReference>
<dbReference type="PANTHER" id="PTHR16038:SF4">
    <property type="entry name" value="WD REPEAT-CONTAINING PROTEIN 74"/>
    <property type="match status" value="1"/>
</dbReference>
<feature type="compositionally biased region" description="Acidic residues" evidence="2">
    <location>
        <begin position="407"/>
        <end position="426"/>
    </location>
</feature>
<feature type="compositionally biased region" description="Acidic residues" evidence="2">
    <location>
        <begin position="380"/>
        <end position="400"/>
    </location>
</feature>
<protein>
    <recommendedName>
        <fullName evidence="5">Ribosome biogenesis protein NSA1</fullName>
    </recommendedName>
</protein>
<dbReference type="GO" id="GO:0030687">
    <property type="term" value="C:preribosome, large subunit precursor"/>
    <property type="evidence" value="ECO:0007669"/>
    <property type="project" value="TreeGrafter"/>
</dbReference>